<evidence type="ECO:0000256" key="6">
    <source>
        <dbReference type="ARBA" id="ARBA00022989"/>
    </source>
</evidence>
<feature type="transmembrane region" description="Helical" evidence="8">
    <location>
        <begin position="260"/>
        <end position="286"/>
    </location>
</feature>
<evidence type="ECO:0000256" key="3">
    <source>
        <dbReference type="ARBA" id="ARBA00022676"/>
    </source>
</evidence>
<feature type="transmembrane region" description="Helical" evidence="8">
    <location>
        <begin position="67"/>
        <end position="89"/>
    </location>
</feature>
<organism evidence="10 11">
    <name type="scientific">Streptomyces aquilus</name>
    <dbReference type="NCBI Taxonomy" id="2548456"/>
    <lineage>
        <taxon>Bacteria</taxon>
        <taxon>Bacillati</taxon>
        <taxon>Actinomycetota</taxon>
        <taxon>Actinomycetes</taxon>
        <taxon>Kitasatosporales</taxon>
        <taxon>Streptomycetaceae</taxon>
        <taxon>Streptomyces</taxon>
    </lineage>
</organism>
<dbReference type="PANTHER" id="PTHR33908:SF3">
    <property type="entry name" value="UNDECAPRENYL PHOSPHATE-ALPHA-4-AMINO-4-DEOXY-L-ARABINOSE ARABINOSYL TRANSFERASE"/>
    <property type="match status" value="1"/>
</dbReference>
<dbReference type="GO" id="GO:0009103">
    <property type="term" value="P:lipopolysaccharide biosynthetic process"/>
    <property type="evidence" value="ECO:0007669"/>
    <property type="project" value="UniProtKB-ARBA"/>
</dbReference>
<keyword evidence="3" id="KW-0328">Glycosyltransferase</keyword>
<feature type="transmembrane region" description="Helical" evidence="8">
    <location>
        <begin position="230"/>
        <end position="248"/>
    </location>
</feature>
<feature type="transmembrane region" description="Helical" evidence="8">
    <location>
        <begin position="369"/>
        <end position="388"/>
    </location>
</feature>
<keyword evidence="11" id="KW-1185">Reference proteome</keyword>
<evidence type="ECO:0000256" key="5">
    <source>
        <dbReference type="ARBA" id="ARBA00022692"/>
    </source>
</evidence>
<feature type="transmembrane region" description="Helical" evidence="8">
    <location>
        <begin position="205"/>
        <end position="223"/>
    </location>
</feature>
<reference evidence="10 11" key="1">
    <citation type="submission" date="2018-12" db="EMBL/GenBank/DDBJ databases">
        <authorList>
            <person name="Li K."/>
        </authorList>
    </citation>
    <scope>NUCLEOTIDE SEQUENCE [LARGE SCALE GENOMIC DNA]</scope>
    <source>
        <strain evidence="11">CR22</strain>
    </source>
</reference>
<feature type="transmembrane region" description="Helical" evidence="8">
    <location>
        <begin position="394"/>
        <end position="410"/>
    </location>
</feature>
<evidence type="ECO:0000313" key="11">
    <source>
        <dbReference type="Proteomes" id="UP000280197"/>
    </source>
</evidence>
<feature type="transmembrane region" description="Helical" evidence="8">
    <location>
        <begin position="180"/>
        <end position="199"/>
    </location>
</feature>
<evidence type="ECO:0000256" key="2">
    <source>
        <dbReference type="ARBA" id="ARBA00022475"/>
    </source>
</evidence>
<accession>A0A3Q9C0I8</accession>
<comment type="subcellular location">
    <subcellularLocation>
        <location evidence="1">Cell membrane</location>
        <topology evidence="1">Multi-pass membrane protein</topology>
    </subcellularLocation>
</comment>
<keyword evidence="7 8" id="KW-0472">Membrane</keyword>
<dbReference type="KEGG" id="saqu:EJC51_17155"/>
<evidence type="ECO:0000259" key="9">
    <source>
        <dbReference type="Pfam" id="PF13231"/>
    </source>
</evidence>
<feature type="transmembrane region" description="Helical" evidence="8">
    <location>
        <begin position="298"/>
        <end position="318"/>
    </location>
</feature>
<keyword evidence="6 8" id="KW-1133">Transmembrane helix</keyword>
<evidence type="ECO:0000313" key="10">
    <source>
        <dbReference type="EMBL" id="AZP17683.1"/>
    </source>
</evidence>
<name>A0A3Q9C0I8_9ACTN</name>
<dbReference type="Proteomes" id="UP000280197">
    <property type="component" value="Chromosome"/>
</dbReference>
<evidence type="ECO:0000256" key="1">
    <source>
        <dbReference type="ARBA" id="ARBA00004651"/>
    </source>
</evidence>
<dbReference type="AlphaFoldDB" id="A0A3Q9C0I8"/>
<dbReference type="Pfam" id="PF13231">
    <property type="entry name" value="PMT_2"/>
    <property type="match status" value="1"/>
</dbReference>
<feature type="domain" description="Glycosyltransferase RgtA/B/C/D-like" evidence="9">
    <location>
        <begin position="167"/>
        <end position="305"/>
    </location>
</feature>
<dbReference type="InterPro" id="IPR038731">
    <property type="entry name" value="RgtA/B/C-like"/>
</dbReference>
<feature type="transmembrane region" description="Helical" evidence="8">
    <location>
        <begin position="109"/>
        <end position="132"/>
    </location>
</feature>
<proteinExistence type="predicted"/>
<dbReference type="GO" id="GO:0016763">
    <property type="term" value="F:pentosyltransferase activity"/>
    <property type="evidence" value="ECO:0007669"/>
    <property type="project" value="TreeGrafter"/>
</dbReference>
<protein>
    <recommendedName>
        <fullName evidence="9">Glycosyltransferase RgtA/B/C/D-like domain-containing protein</fullName>
    </recommendedName>
</protein>
<keyword evidence="4" id="KW-0808">Transferase</keyword>
<evidence type="ECO:0000256" key="8">
    <source>
        <dbReference type="SAM" id="Phobius"/>
    </source>
</evidence>
<dbReference type="EMBL" id="CP034463">
    <property type="protein sequence ID" value="AZP17683.1"/>
    <property type="molecule type" value="Genomic_DNA"/>
</dbReference>
<keyword evidence="2" id="KW-1003">Cell membrane</keyword>
<feature type="transmembrane region" description="Helical" evidence="8">
    <location>
        <begin position="338"/>
        <end position="362"/>
    </location>
</feature>
<keyword evidence="5 8" id="KW-0812">Transmembrane</keyword>
<dbReference type="PANTHER" id="PTHR33908">
    <property type="entry name" value="MANNOSYLTRANSFERASE YKCB-RELATED"/>
    <property type="match status" value="1"/>
</dbReference>
<gene>
    <name evidence="10" type="ORF">EJC51_17155</name>
</gene>
<dbReference type="GO" id="GO:0010041">
    <property type="term" value="P:response to iron(III) ion"/>
    <property type="evidence" value="ECO:0007669"/>
    <property type="project" value="TreeGrafter"/>
</dbReference>
<evidence type="ECO:0000256" key="4">
    <source>
        <dbReference type="ARBA" id="ARBA00022679"/>
    </source>
</evidence>
<dbReference type="InterPro" id="IPR050297">
    <property type="entry name" value="LipidA_mod_glycosyltrf_83"/>
</dbReference>
<evidence type="ECO:0000256" key="7">
    <source>
        <dbReference type="ARBA" id="ARBA00023136"/>
    </source>
</evidence>
<dbReference type="GO" id="GO:0005886">
    <property type="term" value="C:plasma membrane"/>
    <property type="evidence" value="ECO:0007669"/>
    <property type="project" value="UniProtKB-SubCell"/>
</dbReference>
<feature type="transmembrane region" description="Helical" evidence="8">
    <location>
        <begin position="37"/>
        <end position="55"/>
    </location>
</feature>
<sequence>MSWVPSVEPVSRITQLSTRGRTDSRQRRITCASSLTIILRQTAFVLFMAFSFLCGKGPPGEIIRRRGCVQAATGGMAGIGIPMVIAAQLPPPREEFRPAVADVSVRGRVLLWAAPFALTLGLGGFGLTGPLLGRDELVTWDMASRDTGRILATLRNVDAVHGTYYLLMHGWVKLFGDSVLSLRLPSLFAVAGTAAVVALLGNRLFGYRAGILAGFLFALVPAVSRYGQEARSYALVMLAVAGATLLLLRALDRPRGPWRWAAYALALALTGLLHLIALSVVIAHLCLLAAHARRDRSLWWRAGLALTAAAATVTPLALLGRSQAGRQLYWVPAPDGWALLSLPGEVFASALCAGALIALALAARSERRAPLLLCGTWALLPPALVWAASHGEVSYFRGVYVLFTLPAWALPAGSGLAAARRSWKAAAVAVVALALLALPDQRQLRQPFEHNAPVPLDYAAAAEVIERLHRPGDAVVYDRFDSWQLDGGVRYYLPRDLELRDVFRTRTPAQIDDLYPAQCSVPELCLKGERRIWLLTQGTDFPFNAIDPAQAGALRSRYRISTSTPVTGMTVSLLERVGAAGGARQS</sequence>